<dbReference type="Proteomes" id="UP000893823">
    <property type="component" value="Unassembled WGS sequence"/>
</dbReference>
<evidence type="ECO:0000313" key="8">
    <source>
        <dbReference type="Proteomes" id="UP000893823"/>
    </source>
</evidence>
<dbReference type="STRING" id="589382.SAMN04489721_3109"/>
<evidence type="ECO:0000256" key="1">
    <source>
        <dbReference type="ARBA" id="ARBA00022603"/>
    </source>
</evidence>
<dbReference type="GO" id="GO:0032259">
    <property type="term" value="P:methylation"/>
    <property type="evidence" value="ECO:0007669"/>
    <property type="project" value="UniProtKB-KW"/>
</dbReference>
<keyword evidence="2" id="KW-0808">Transferase</keyword>
<dbReference type="GO" id="GO:0008168">
    <property type="term" value="F:methyltransferase activity"/>
    <property type="evidence" value="ECO:0007669"/>
    <property type="project" value="UniProtKB-KW"/>
</dbReference>
<evidence type="ECO:0000313" key="6">
    <source>
        <dbReference type="EMBL" id="SDT31430.1"/>
    </source>
</evidence>
<feature type="domain" description="Methyltransferase" evidence="4">
    <location>
        <begin position="77"/>
        <end position="173"/>
    </location>
</feature>
<dbReference type="SUPFAM" id="SSF53335">
    <property type="entry name" value="S-adenosyl-L-methionine-dependent methyltransferases"/>
    <property type="match status" value="1"/>
</dbReference>
<dbReference type="AlphaFoldDB" id="A0A1H1ZCM0"/>
<dbReference type="InterPro" id="IPR041698">
    <property type="entry name" value="Methyltransf_25"/>
</dbReference>
<reference evidence="7" key="1">
    <citation type="submission" date="2016-10" db="EMBL/GenBank/DDBJ databases">
        <authorList>
            <person name="Varghese N."/>
            <person name="Submissions S."/>
        </authorList>
    </citation>
    <scope>NUCLEOTIDE SEQUENCE [LARGE SCALE GENOMIC DNA]</scope>
    <source>
        <strain evidence="7">CPCC 202695</strain>
    </source>
</reference>
<dbReference type="Pfam" id="PF13649">
    <property type="entry name" value="Methyltransf_25"/>
    <property type="match status" value="1"/>
</dbReference>
<dbReference type="NCBIfam" id="NF004851">
    <property type="entry name" value="PRK06202.1"/>
    <property type="match status" value="1"/>
</dbReference>
<keyword evidence="8" id="KW-1185">Reference proteome</keyword>
<evidence type="ECO:0000259" key="4">
    <source>
        <dbReference type="Pfam" id="PF13649"/>
    </source>
</evidence>
<reference evidence="6" key="2">
    <citation type="submission" date="2016-10" db="EMBL/GenBank/DDBJ databases">
        <authorList>
            <person name="de Groot N.N."/>
        </authorList>
    </citation>
    <scope>NUCLEOTIDE SEQUENCE [LARGE SCALE GENOMIC DNA]</scope>
    <source>
        <strain evidence="6">CPCC 202695</strain>
    </source>
</reference>
<dbReference type="PANTHER" id="PTHR43464">
    <property type="entry name" value="METHYLTRANSFERASE"/>
    <property type="match status" value="1"/>
</dbReference>
<dbReference type="PANTHER" id="PTHR43464:SF19">
    <property type="entry name" value="UBIQUINONE BIOSYNTHESIS O-METHYLTRANSFERASE, MITOCHONDRIAL"/>
    <property type="match status" value="1"/>
</dbReference>
<dbReference type="InterPro" id="IPR029063">
    <property type="entry name" value="SAM-dependent_MTases_sf"/>
</dbReference>
<organism evidence="6 7">
    <name type="scientific">Agromyces flavus</name>
    <dbReference type="NCBI Taxonomy" id="589382"/>
    <lineage>
        <taxon>Bacteria</taxon>
        <taxon>Bacillati</taxon>
        <taxon>Actinomycetota</taxon>
        <taxon>Actinomycetes</taxon>
        <taxon>Micrococcales</taxon>
        <taxon>Microbacteriaceae</taxon>
        <taxon>Agromyces</taxon>
    </lineage>
</organism>
<gene>
    <name evidence="5" type="ORF">BCL57_001184</name>
    <name evidence="6" type="ORF">SAMN04489721_3109</name>
</gene>
<evidence type="ECO:0000313" key="5">
    <source>
        <dbReference type="EMBL" id="MCP2367030.1"/>
    </source>
</evidence>
<dbReference type="Proteomes" id="UP000199482">
    <property type="component" value="Chromosome I"/>
</dbReference>
<dbReference type="EMBL" id="LT629755">
    <property type="protein sequence ID" value="SDT31430.1"/>
    <property type="molecule type" value="Genomic_DNA"/>
</dbReference>
<reference evidence="5" key="3">
    <citation type="submission" date="2022-06" db="EMBL/GenBank/DDBJ databases">
        <title>Genomic Encyclopedia of Type Strains, Phase III (KMG-III): the genomes of soil and plant-associated and newly described type strains.</title>
        <authorList>
            <person name="Whitman W."/>
        </authorList>
    </citation>
    <scope>NUCLEOTIDE SEQUENCE</scope>
    <source>
        <strain evidence="5">CPCC 202695</strain>
    </source>
</reference>
<dbReference type="EMBL" id="SODL02000002">
    <property type="protein sequence ID" value="MCP2367030.1"/>
    <property type="molecule type" value="Genomic_DNA"/>
</dbReference>
<keyword evidence="1 6" id="KW-0489">Methyltransferase</keyword>
<dbReference type="CDD" id="cd02440">
    <property type="entry name" value="AdoMet_MTases"/>
    <property type="match status" value="1"/>
</dbReference>
<dbReference type="Gene3D" id="3.40.50.150">
    <property type="entry name" value="Vaccinia Virus protein VP39"/>
    <property type="match status" value="1"/>
</dbReference>
<evidence type="ECO:0000256" key="3">
    <source>
        <dbReference type="ARBA" id="ARBA00022691"/>
    </source>
</evidence>
<proteinExistence type="predicted"/>
<keyword evidence="3" id="KW-0949">S-adenosyl-L-methionine</keyword>
<evidence type="ECO:0000256" key="2">
    <source>
        <dbReference type="ARBA" id="ARBA00022679"/>
    </source>
</evidence>
<name>A0A1H1ZCM0_9MICO</name>
<sequence>MAPPAAAQPGLLHALATMDRRDESARELMDDPGADRVAMDRTYHRFGPVNRIVSRPAAVYEEWVRPRLATTHAARMLDVGAGGGDLPREILRHAERDGLRLEVVAIDPDERAVRYASRHASPRFRARVATTAELVAEGETFDVVWSNHVLHHLTPTELGALLADTERLVAPGGIGVHGDIERSRAAYLGFWAATLPFAWNALAGSFIRPDGLTSIRRSHTASELAAAIPSGWRVKRGFPSRLELVWGNEIADE</sequence>
<dbReference type="RefSeq" id="WP_229724551.1">
    <property type="nucleotide sequence ID" value="NZ_BMDN01000002.1"/>
</dbReference>
<accession>A0A1H1ZCM0</accession>
<evidence type="ECO:0000313" key="7">
    <source>
        <dbReference type="Proteomes" id="UP000199482"/>
    </source>
</evidence>
<protein>
    <submittedName>
        <fullName evidence="5">2-polyprenyl-3-methyl-5-hydroxy-6-metoxy-1, 4-benzoquinol methylase</fullName>
    </submittedName>
    <submittedName>
        <fullName evidence="6">2-polyprenyl-3-methyl-5-hydroxy-6-metoxy-1,4-benzoquinol methylase</fullName>
    </submittedName>
</protein>